<reference evidence="1 2" key="1">
    <citation type="submission" date="2020-12" db="EMBL/GenBank/DDBJ databases">
        <title>Metabolic potential, ecology and presence of endohyphal bacteria is reflected in genomic diversity of Mucoromycotina.</title>
        <authorList>
            <person name="Muszewska A."/>
            <person name="Okrasinska A."/>
            <person name="Steczkiewicz K."/>
            <person name="Drgas O."/>
            <person name="Orlowska M."/>
            <person name="Perlinska-Lenart U."/>
            <person name="Aleksandrzak-Piekarczyk T."/>
            <person name="Szatraj K."/>
            <person name="Zielenkiewicz U."/>
            <person name="Pilsyk S."/>
            <person name="Malc E."/>
            <person name="Mieczkowski P."/>
            <person name="Kruszewska J.S."/>
            <person name="Biernat P."/>
            <person name="Pawlowska J."/>
        </authorList>
    </citation>
    <scope>NUCLEOTIDE SEQUENCE [LARGE SCALE GENOMIC DNA]</scope>
    <source>
        <strain evidence="1 2">CBS 142.35</strain>
    </source>
</reference>
<protein>
    <submittedName>
        <fullName evidence="1">Uncharacterized protein</fullName>
    </submittedName>
</protein>
<gene>
    <name evidence="1" type="ORF">INT45_001095</name>
</gene>
<sequence length="121" mass="13699">MDNGNELYVYQVSGQRAVAHNPKRRFNHHMPTGNKECCPYVNTDCSMKADKNYSVMLVLSFSRNGDQRKYGETTVKVPCPAGGYVVAKGTIDQFSYEVFDADHNHIEVPIRETKKPNLNNT</sequence>
<dbReference type="OrthoDB" id="10359912at2759"/>
<name>A0A8H7VS43_9FUNG</name>
<comment type="caution">
    <text evidence="1">The sequence shown here is derived from an EMBL/GenBank/DDBJ whole genome shotgun (WGS) entry which is preliminary data.</text>
</comment>
<dbReference type="AlphaFoldDB" id="A0A8H7VS43"/>
<dbReference type="EMBL" id="JAEPRB010000014">
    <property type="protein sequence ID" value="KAG2226748.1"/>
    <property type="molecule type" value="Genomic_DNA"/>
</dbReference>
<keyword evidence="2" id="KW-1185">Reference proteome</keyword>
<accession>A0A8H7VS43</accession>
<evidence type="ECO:0000313" key="2">
    <source>
        <dbReference type="Proteomes" id="UP000646827"/>
    </source>
</evidence>
<organism evidence="1 2">
    <name type="scientific">Circinella minor</name>
    <dbReference type="NCBI Taxonomy" id="1195481"/>
    <lineage>
        <taxon>Eukaryota</taxon>
        <taxon>Fungi</taxon>
        <taxon>Fungi incertae sedis</taxon>
        <taxon>Mucoromycota</taxon>
        <taxon>Mucoromycotina</taxon>
        <taxon>Mucoromycetes</taxon>
        <taxon>Mucorales</taxon>
        <taxon>Lichtheimiaceae</taxon>
        <taxon>Circinella</taxon>
    </lineage>
</organism>
<dbReference type="Proteomes" id="UP000646827">
    <property type="component" value="Unassembled WGS sequence"/>
</dbReference>
<evidence type="ECO:0000313" key="1">
    <source>
        <dbReference type="EMBL" id="KAG2226748.1"/>
    </source>
</evidence>
<proteinExistence type="predicted"/>